<dbReference type="AlphaFoldDB" id="A0A150WQG7"/>
<dbReference type="PANTHER" id="PTHR30231">
    <property type="entry name" value="DNA POLYMERASE III SUBUNIT EPSILON"/>
    <property type="match status" value="1"/>
</dbReference>
<dbReference type="FunFam" id="3.30.420.10:FF:000045">
    <property type="entry name" value="3'-5' exonuclease DinG"/>
    <property type="match status" value="1"/>
</dbReference>
<keyword evidence="3" id="KW-0269">Exonuclease</keyword>
<evidence type="ECO:0000313" key="7">
    <source>
        <dbReference type="EMBL" id="KYG66638.1"/>
    </source>
</evidence>
<keyword evidence="8" id="KW-1185">Reference proteome</keyword>
<dbReference type="RefSeq" id="WP_061834206.1">
    <property type="nucleotide sequence ID" value="NZ_LUKE01000001.1"/>
</dbReference>
<evidence type="ECO:0000259" key="6">
    <source>
        <dbReference type="SMART" id="SM00479"/>
    </source>
</evidence>
<dbReference type="OrthoDB" id="9803913at2"/>
<dbReference type="SUPFAM" id="SSF53098">
    <property type="entry name" value="Ribonuclease H-like"/>
    <property type="match status" value="1"/>
</dbReference>
<evidence type="ECO:0000256" key="5">
    <source>
        <dbReference type="ARBA" id="ARBA00026073"/>
    </source>
</evidence>
<dbReference type="Gene3D" id="3.30.420.10">
    <property type="entry name" value="Ribonuclease H-like superfamily/Ribonuclease H"/>
    <property type="match status" value="1"/>
</dbReference>
<evidence type="ECO:0000256" key="4">
    <source>
        <dbReference type="ARBA" id="ARBA00025483"/>
    </source>
</evidence>
<dbReference type="CDD" id="cd06127">
    <property type="entry name" value="DEDDh"/>
    <property type="match status" value="1"/>
</dbReference>
<dbReference type="GO" id="GO:0008408">
    <property type="term" value="F:3'-5' exonuclease activity"/>
    <property type="evidence" value="ECO:0007669"/>
    <property type="project" value="TreeGrafter"/>
</dbReference>
<dbReference type="InterPro" id="IPR006054">
    <property type="entry name" value="DnaQ"/>
</dbReference>
<proteinExistence type="predicted"/>
<keyword evidence="2" id="KW-0378">Hydrolase</keyword>
<dbReference type="GO" id="GO:0006260">
    <property type="term" value="P:DNA replication"/>
    <property type="evidence" value="ECO:0007669"/>
    <property type="project" value="InterPro"/>
</dbReference>
<name>A0A150WQG7_BDEBC</name>
<organism evidence="7 8">
    <name type="scientific">Bdellovibrio bacteriovorus</name>
    <dbReference type="NCBI Taxonomy" id="959"/>
    <lineage>
        <taxon>Bacteria</taxon>
        <taxon>Pseudomonadati</taxon>
        <taxon>Bdellovibrionota</taxon>
        <taxon>Bdellovibrionia</taxon>
        <taxon>Bdellovibrionales</taxon>
        <taxon>Pseudobdellovibrionaceae</taxon>
        <taxon>Bdellovibrio</taxon>
    </lineage>
</organism>
<evidence type="ECO:0000256" key="3">
    <source>
        <dbReference type="ARBA" id="ARBA00022839"/>
    </source>
</evidence>
<dbReference type="GO" id="GO:0003887">
    <property type="term" value="F:DNA-directed DNA polymerase activity"/>
    <property type="evidence" value="ECO:0007669"/>
    <property type="project" value="InterPro"/>
</dbReference>
<comment type="subunit">
    <text evidence="5">DNA polymerase III contains a core (composed of alpha, epsilon and theta chains) that associates with a tau subunit. This core dimerizes to form the POLIII' complex. PolIII' associates with the gamma complex (composed of gamma, delta, delta', psi and chi chains) and with the beta chain to form the complete DNA polymerase III complex.</text>
</comment>
<dbReference type="NCBIfam" id="TIGR00573">
    <property type="entry name" value="dnaq"/>
    <property type="match status" value="1"/>
</dbReference>
<evidence type="ECO:0000313" key="8">
    <source>
        <dbReference type="Proteomes" id="UP000075320"/>
    </source>
</evidence>
<dbReference type="InterPro" id="IPR036397">
    <property type="entry name" value="RNaseH_sf"/>
</dbReference>
<dbReference type="InterPro" id="IPR013520">
    <property type="entry name" value="Ribonucl_H"/>
</dbReference>
<reference evidence="7 8" key="1">
    <citation type="submission" date="2016-03" db="EMBL/GenBank/DDBJ databases">
        <authorList>
            <person name="Ploux O."/>
        </authorList>
    </citation>
    <scope>NUCLEOTIDE SEQUENCE [LARGE SCALE GENOMIC DNA]</scope>
    <source>
        <strain evidence="7 8">R0</strain>
    </source>
</reference>
<comment type="caution">
    <text evidence="7">The sequence shown here is derived from an EMBL/GenBank/DDBJ whole genome shotgun (WGS) entry which is preliminary data.</text>
</comment>
<accession>A0A150WQG7</accession>
<sequence length="206" mass="22625">MRFIAFDLETTGTVPGVDQIVEIGAVRFIDGQPEAVFATLIDPRRPIPPGASAVNGIKDDMVKGKPFIEDILPAFAEFCGDDALVAHNAPFDAQFLTADIKKYEVPAAKGVILDTLPIARKVFPGLPNYKLGTLVQHLKIPTTDFHRAEEDASYCGHLFFQMMKRISIGGQPPQIGNLIALTGKPEQRFPQIVRQPKQMDLFGNLL</sequence>
<protein>
    <submittedName>
        <fullName evidence="7">DNA polymerase III subunit epsilon</fullName>
    </submittedName>
</protein>
<dbReference type="GO" id="GO:0003677">
    <property type="term" value="F:DNA binding"/>
    <property type="evidence" value="ECO:0007669"/>
    <property type="project" value="InterPro"/>
</dbReference>
<dbReference type="Proteomes" id="UP000075320">
    <property type="component" value="Unassembled WGS sequence"/>
</dbReference>
<dbReference type="SMART" id="SM00479">
    <property type="entry name" value="EXOIII"/>
    <property type="match status" value="1"/>
</dbReference>
<evidence type="ECO:0000256" key="1">
    <source>
        <dbReference type="ARBA" id="ARBA00022722"/>
    </source>
</evidence>
<dbReference type="InterPro" id="IPR012337">
    <property type="entry name" value="RNaseH-like_sf"/>
</dbReference>
<gene>
    <name evidence="7" type="ORF">AZI86_06225</name>
</gene>
<dbReference type="PANTHER" id="PTHR30231:SF4">
    <property type="entry name" value="PROTEIN NEN2"/>
    <property type="match status" value="1"/>
</dbReference>
<dbReference type="EMBL" id="LUKE01000001">
    <property type="protein sequence ID" value="KYG66638.1"/>
    <property type="molecule type" value="Genomic_DNA"/>
</dbReference>
<evidence type="ECO:0000256" key="2">
    <source>
        <dbReference type="ARBA" id="ARBA00022801"/>
    </source>
</evidence>
<keyword evidence="1" id="KW-0540">Nuclease</keyword>
<dbReference type="Pfam" id="PF00929">
    <property type="entry name" value="RNase_T"/>
    <property type="match status" value="1"/>
</dbReference>
<feature type="domain" description="Exonuclease" evidence="6">
    <location>
        <begin position="2"/>
        <end position="168"/>
    </location>
</feature>
<comment type="function">
    <text evidence="4">DNA polymerase III is a complex, multichain enzyme responsible for most of the replicative synthesis in bacteria. The epsilon subunit contain the editing function and is a proofreading 3'-5' exonuclease.</text>
</comment>